<dbReference type="AlphaFoldDB" id="A0A1H1FU71"/>
<feature type="chain" id="PRO_5039472150" description="Secreted protein" evidence="1">
    <location>
        <begin position="25"/>
        <end position="149"/>
    </location>
</feature>
<evidence type="ECO:0000313" key="2">
    <source>
        <dbReference type="EMBL" id="SDR04370.1"/>
    </source>
</evidence>
<evidence type="ECO:0000313" key="3">
    <source>
        <dbReference type="Proteomes" id="UP000181917"/>
    </source>
</evidence>
<organism evidence="2 3">
    <name type="scientific">Crystallibacter crystallopoietes</name>
    <dbReference type="NCBI Taxonomy" id="37928"/>
    <lineage>
        <taxon>Bacteria</taxon>
        <taxon>Bacillati</taxon>
        <taxon>Actinomycetota</taxon>
        <taxon>Actinomycetes</taxon>
        <taxon>Micrococcales</taxon>
        <taxon>Micrococcaceae</taxon>
        <taxon>Crystallibacter</taxon>
    </lineage>
</organism>
<dbReference type="RefSeq" id="WP_139186816.1">
    <property type="nucleotide sequence ID" value="NZ_CP018863.1"/>
</dbReference>
<keyword evidence="1" id="KW-0732">Signal</keyword>
<reference evidence="2 3" key="1">
    <citation type="submission" date="2016-10" db="EMBL/GenBank/DDBJ databases">
        <authorList>
            <person name="de Groot N.N."/>
        </authorList>
    </citation>
    <scope>NUCLEOTIDE SEQUENCE [LARGE SCALE GENOMIC DNA]</scope>
    <source>
        <strain evidence="2 3">DSM 20117</strain>
    </source>
</reference>
<sequence length="149" mass="14999">MATRPALGALTASLIFLLTACGSAGTSQEAAPPVEQDPNEWAKQQFGEKRWGAPGVHSAAGGIGPGAGMDFTPGNAGWYDIGMACEGTDSMTVTVTSADGDLGTGNTDCGSEVTTTMELPASQITIAVEGTETQGQWAIAIAPAEAPKP</sequence>
<dbReference type="Proteomes" id="UP000181917">
    <property type="component" value="Unassembled WGS sequence"/>
</dbReference>
<gene>
    <name evidence="2" type="ORF">SAMN04489742_3650</name>
</gene>
<dbReference type="OrthoDB" id="4943352at2"/>
<keyword evidence="3" id="KW-1185">Reference proteome</keyword>
<evidence type="ECO:0008006" key="4">
    <source>
        <dbReference type="Google" id="ProtNLM"/>
    </source>
</evidence>
<proteinExistence type="predicted"/>
<protein>
    <recommendedName>
        <fullName evidence="4">Secreted protein</fullName>
    </recommendedName>
</protein>
<name>A0A1H1FU71_9MICC</name>
<accession>A0A1H1FU71</accession>
<dbReference type="EMBL" id="FNKH01000002">
    <property type="protein sequence ID" value="SDR04370.1"/>
    <property type="molecule type" value="Genomic_DNA"/>
</dbReference>
<evidence type="ECO:0000256" key="1">
    <source>
        <dbReference type="SAM" id="SignalP"/>
    </source>
</evidence>
<dbReference type="STRING" id="37928.SAMN04489742_3650"/>
<feature type="signal peptide" evidence="1">
    <location>
        <begin position="1"/>
        <end position="24"/>
    </location>
</feature>
<dbReference type="PROSITE" id="PS51257">
    <property type="entry name" value="PROKAR_LIPOPROTEIN"/>
    <property type="match status" value="1"/>
</dbReference>